<reference evidence="1 2" key="1">
    <citation type="submission" date="2015-08" db="EMBL/GenBank/DDBJ databases">
        <title>Genome sequencing of Penicillium nordicum.</title>
        <authorList>
            <person name="Nguyen H.D."/>
            <person name="Seifert K.A."/>
        </authorList>
    </citation>
    <scope>NUCLEOTIDE SEQUENCE [LARGE SCALE GENOMIC DNA]</scope>
    <source>
        <strain evidence="1 2">DAOMC 185683</strain>
    </source>
</reference>
<dbReference type="AlphaFoldDB" id="A0A0N0RXA3"/>
<accession>A0A0N0RXA3</accession>
<gene>
    <name evidence="1" type="ORF">ACN38_g12865</name>
</gene>
<dbReference type="OrthoDB" id="273230at2759"/>
<protein>
    <submittedName>
        <fullName evidence="1">Uncharacterized protein</fullName>
    </submittedName>
</protein>
<keyword evidence="2" id="KW-1185">Reference proteome</keyword>
<evidence type="ECO:0000313" key="1">
    <source>
        <dbReference type="EMBL" id="KOS36395.1"/>
    </source>
</evidence>
<evidence type="ECO:0000313" key="2">
    <source>
        <dbReference type="Proteomes" id="UP000037696"/>
    </source>
</evidence>
<dbReference type="EMBL" id="LHQQ01000468">
    <property type="protein sequence ID" value="KOS36395.1"/>
    <property type="molecule type" value="Genomic_DNA"/>
</dbReference>
<proteinExistence type="predicted"/>
<name>A0A0N0RXA3_9EURO</name>
<dbReference type="STRING" id="229535.A0A0N0RXA3"/>
<organism evidence="1 2">
    <name type="scientific">Penicillium nordicum</name>
    <dbReference type="NCBI Taxonomy" id="229535"/>
    <lineage>
        <taxon>Eukaryota</taxon>
        <taxon>Fungi</taxon>
        <taxon>Dikarya</taxon>
        <taxon>Ascomycota</taxon>
        <taxon>Pezizomycotina</taxon>
        <taxon>Eurotiomycetes</taxon>
        <taxon>Eurotiomycetidae</taxon>
        <taxon>Eurotiales</taxon>
        <taxon>Aspergillaceae</taxon>
        <taxon>Penicillium</taxon>
    </lineage>
</organism>
<dbReference type="Proteomes" id="UP000037696">
    <property type="component" value="Unassembled WGS sequence"/>
</dbReference>
<sequence>MASSLRTGAPFRHGVRYLPMKRSRNLASPWILHSTASSNISRNGRGIQFQPSALKINCFRPSAITAQQQLQLRAYSPSTSLKAPTADNLIEELQGLYVIAKDLFETAADSTDKETIYAASDRESFRDALNQLVTVYQIYTTGERGAEMSGGDGATEAGLPGPVVRTNYDAGSISDTVMGDVRERFGQKVLELKNAVEVLEEKAQDD</sequence>
<comment type="caution">
    <text evidence="1">The sequence shown here is derived from an EMBL/GenBank/DDBJ whole genome shotgun (WGS) entry which is preliminary data.</text>
</comment>